<dbReference type="Proteomes" id="UP000319578">
    <property type="component" value="Unassembled WGS sequence"/>
</dbReference>
<sequence>MSYYFSICASEYYQQKYVEFLLENYEHLQLPYAFPVALSYIVSPILMTHESFLCFNDDNDVVGAFGCIYGTGEKEYEDTDIVQIQVIFLAEPYRGTLLFARALHFFTEYLEQLDREVKELRFWAPAEPSLQKLFAKVAARTATAHTEHGMLDEYRCSPSVLLAYAGRMRQ</sequence>
<dbReference type="STRING" id="54915.ADS79_19480"/>
<dbReference type="RefSeq" id="WP_049740043.1">
    <property type="nucleotide sequence ID" value="NZ_BJON01000002.1"/>
</dbReference>
<organism evidence="2 3">
    <name type="scientific">Brevibacillus reuszeri</name>
    <dbReference type="NCBI Taxonomy" id="54915"/>
    <lineage>
        <taxon>Bacteria</taxon>
        <taxon>Bacillati</taxon>
        <taxon>Bacillota</taxon>
        <taxon>Bacilli</taxon>
        <taxon>Bacillales</taxon>
        <taxon>Paenibacillaceae</taxon>
        <taxon>Brevibacillus</taxon>
    </lineage>
</organism>
<dbReference type="OrthoDB" id="2653709at2"/>
<dbReference type="Proteomes" id="UP000036834">
    <property type="component" value="Unassembled WGS sequence"/>
</dbReference>
<evidence type="ECO:0000313" key="3">
    <source>
        <dbReference type="Proteomes" id="UP000036834"/>
    </source>
</evidence>
<name>A0A0K9YQU1_9BACL</name>
<dbReference type="PATRIC" id="fig|54915.3.peg.3004"/>
<dbReference type="AlphaFoldDB" id="A0A0K9YQU1"/>
<accession>A0A0K9YQU1</accession>
<reference evidence="2" key="2">
    <citation type="submission" date="2015-07" db="EMBL/GenBank/DDBJ databases">
        <title>MeaNS - Measles Nucleotide Surveillance Program.</title>
        <authorList>
            <person name="Tran T."/>
            <person name="Druce J."/>
        </authorList>
    </citation>
    <scope>NUCLEOTIDE SEQUENCE</scope>
    <source>
        <strain evidence="2">DSM 9887</strain>
    </source>
</reference>
<reference evidence="3" key="1">
    <citation type="submission" date="2015-07" db="EMBL/GenBank/DDBJ databases">
        <title>Genome sequencing project for genomic taxonomy and phylogenomics of Bacillus-like bacteria.</title>
        <authorList>
            <person name="Liu B."/>
            <person name="Wang J."/>
            <person name="Zhu Y."/>
            <person name="Liu G."/>
            <person name="Chen Q."/>
            <person name="Chen Z."/>
            <person name="Lan J."/>
            <person name="Che J."/>
            <person name="Ge C."/>
            <person name="Shi H."/>
            <person name="Pan Z."/>
            <person name="Liu X."/>
        </authorList>
    </citation>
    <scope>NUCLEOTIDE SEQUENCE [LARGE SCALE GENOMIC DNA]</scope>
    <source>
        <strain evidence="3">DSM 9887</strain>
    </source>
</reference>
<dbReference type="EMBL" id="LGIQ01000009">
    <property type="protein sequence ID" value="KNB71007.1"/>
    <property type="molecule type" value="Genomic_DNA"/>
</dbReference>
<protein>
    <recommendedName>
        <fullName evidence="5">N-acetyltransferase domain-containing protein</fullName>
    </recommendedName>
</protein>
<gene>
    <name evidence="2" type="ORF">ADS79_19480</name>
    <name evidence="1" type="ORF">BRE01_04470</name>
</gene>
<evidence type="ECO:0000313" key="2">
    <source>
        <dbReference type="EMBL" id="KNB71007.1"/>
    </source>
</evidence>
<evidence type="ECO:0000313" key="4">
    <source>
        <dbReference type="Proteomes" id="UP000319578"/>
    </source>
</evidence>
<comment type="caution">
    <text evidence="2">The sequence shown here is derived from an EMBL/GenBank/DDBJ whole genome shotgun (WGS) entry which is preliminary data.</text>
</comment>
<evidence type="ECO:0000313" key="1">
    <source>
        <dbReference type="EMBL" id="GED66745.1"/>
    </source>
</evidence>
<keyword evidence="4" id="KW-1185">Reference proteome</keyword>
<evidence type="ECO:0008006" key="5">
    <source>
        <dbReference type="Google" id="ProtNLM"/>
    </source>
</evidence>
<proteinExistence type="predicted"/>
<reference evidence="1 4" key="3">
    <citation type="submission" date="2019-06" db="EMBL/GenBank/DDBJ databases">
        <title>Whole genome shotgun sequence of Brevibacillus reuszeri NBRC 15719.</title>
        <authorList>
            <person name="Hosoyama A."/>
            <person name="Uohara A."/>
            <person name="Ohji S."/>
            <person name="Ichikawa N."/>
        </authorList>
    </citation>
    <scope>NUCLEOTIDE SEQUENCE [LARGE SCALE GENOMIC DNA]</scope>
    <source>
        <strain evidence="1 4">NBRC 15719</strain>
    </source>
</reference>
<dbReference type="EMBL" id="BJON01000002">
    <property type="protein sequence ID" value="GED66745.1"/>
    <property type="molecule type" value="Genomic_DNA"/>
</dbReference>